<evidence type="ECO:0000256" key="9">
    <source>
        <dbReference type="SAM" id="MobiDB-lite"/>
    </source>
</evidence>
<evidence type="ECO:0000256" key="8">
    <source>
        <dbReference type="ARBA" id="ARBA00023014"/>
    </source>
</evidence>
<keyword evidence="13" id="KW-1185">Reference proteome</keyword>
<keyword evidence="2" id="KW-0150">Chloroplast</keyword>
<evidence type="ECO:0000259" key="11">
    <source>
        <dbReference type="PROSITE" id="PS51296"/>
    </source>
</evidence>
<keyword evidence="10" id="KW-0812">Transmembrane</keyword>
<keyword evidence="6" id="KW-0809">Transit peptide</keyword>
<comment type="subcellular location">
    <subcellularLocation>
        <location evidence="1">Plastid</location>
        <location evidence="1">Chloroplast</location>
    </subcellularLocation>
</comment>
<gene>
    <name evidence="12" type="ORF">R1sor_010192</name>
</gene>
<dbReference type="Gene3D" id="2.102.10.10">
    <property type="entry name" value="Rieske [2Fe-2S] iron-sulphur domain"/>
    <property type="match status" value="1"/>
</dbReference>
<comment type="caution">
    <text evidence="12">The sequence shown here is derived from an EMBL/GenBank/DDBJ whole genome shotgun (WGS) entry which is preliminary data.</text>
</comment>
<evidence type="ECO:0000256" key="5">
    <source>
        <dbReference type="ARBA" id="ARBA00022723"/>
    </source>
</evidence>
<sequence>MATAAAVGCPSKLAIIRSIPSSCSSFSSRQRRRSSALNAIADQITRQLGESEGRGEDPLTEEAPSAENVQVGYNWEEQWYPLYLTSEVPRDGPLALTVFDRSLVVFYDGDGKINCLEDRCPHRAAKLSEGQLMDGRLECLYHGWQFEGDGTCARIPQLAPGAKIPKRACARSYAAKDSQGVLWVWMADQRTAPYEKIPYFEHYDKPGWWGLSSAHELPYDHSVLLENLMDPAHIPISHDRTDKTARRELAQAMVFDVKERTDVGFAGTWHNITTPEIVNFTRFQAPCVAYNEFKVVLPDGTERHSSTTILARPTGQGKCMLIIRFGNALSNGKPFSAAFRRIPQWFIHSTATTILEQDMGFLSAQNEVLIRENRPTKDYYLNLRSQDVWVEEYRKWLDKVGHGMPYYYGHRTLSPARVSALEEGAPAGLTASISSTYPSKGAFGHKYARDPTSRYFRHVVHCKKCRTALSNFEKAQKASLVLGLLSAGLAIIMSKPAYRTALVIVGFLVSVSYFLCALGIKKITENYVRPHRTTL</sequence>
<keyword evidence="5" id="KW-0479">Metal-binding</keyword>
<evidence type="ECO:0000313" key="12">
    <source>
        <dbReference type="EMBL" id="KAL3696116.1"/>
    </source>
</evidence>
<dbReference type="Pfam" id="PF08417">
    <property type="entry name" value="PaO"/>
    <property type="match status" value="1"/>
</dbReference>
<evidence type="ECO:0000256" key="2">
    <source>
        <dbReference type="ARBA" id="ARBA00022528"/>
    </source>
</evidence>
<keyword evidence="10" id="KW-1133">Transmembrane helix</keyword>
<keyword evidence="10" id="KW-0472">Membrane</keyword>
<reference evidence="12 13" key="1">
    <citation type="submission" date="2024-09" db="EMBL/GenBank/DDBJ databases">
        <title>Chromosome-scale assembly of Riccia sorocarpa.</title>
        <authorList>
            <person name="Paukszto L."/>
        </authorList>
    </citation>
    <scope>NUCLEOTIDE SEQUENCE [LARGE SCALE GENOMIC DNA]</scope>
    <source>
        <strain evidence="12">LP-2024</strain>
        <tissue evidence="12">Aerial parts of the thallus</tissue>
    </source>
</reference>
<dbReference type="Gene3D" id="3.90.380.10">
    <property type="entry name" value="Naphthalene 1,2-dioxygenase Alpha Subunit, Chain A, domain 1"/>
    <property type="match status" value="1"/>
</dbReference>
<dbReference type="GO" id="GO:0009507">
    <property type="term" value="C:chloroplast"/>
    <property type="evidence" value="ECO:0007669"/>
    <property type="project" value="UniProtKB-SubCell"/>
</dbReference>
<evidence type="ECO:0000256" key="7">
    <source>
        <dbReference type="ARBA" id="ARBA00023004"/>
    </source>
</evidence>
<dbReference type="Pfam" id="PF00355">
    <property type="entry name" value="Rieske"/>
    <property type="match status" value="1"/>
</dbReference>
<dbReference type="EMBL" id="JBJQOH010000002">
    <property type="protein sequence ID" value="KAL3696116.1"/>
    <property type="molecule type" value="Genomic_DNA"/>
</dbReference>
<feature type="domain" description="Rieske" evidence="11">
    <location>
        <begin position="79"/>
        <end position="184"/>
    </location>
</feature>
<keyword evidence="7" id="KW-0408">Iron</keyword>
<dbReference type="Proteomes" id="UP001633002">
    <property type="component" value="Unassembled WGS sequence"/>
</dbReference>
<dbReference type="InterPro" id="IPR036922">
    <property type="entry name" value="Rieske_2Fe-2S_sf"/>
</dbReference>
<keyword evidence="4" id="KW-0001">2Fe-2S</keyword>
<organism evidence="12 13">
    <name type="scientific">Riccia sorocarpa</name>
    <dbReference type="NCBI Taxonomy" id="122646"/>
    <lineage>
        <taxon>Eukaryota</taxon>
        <taxon>Viridiplantae</taxon>
        <taxon>Streptophyta</taxon>
        <taxon>Embryophyta</taxon>
        <taxon>Marchantiophyta</taxon>
        <taxon>Marchantiopsida</taxon>
        <taxon>Marchantiidae</taxon>
        <taxon>Marchantiales</taxon>
        <taxon>Ricciaceae</taxon>
        <taxon>Riccia</taxon>
    </lineage>
</organism>
<dbReference type="InterPro" id="IPR013626">
    <property type="entry name" value="PaO"/>
</dbReference>
<name>A0ABD3I1C5_9MARC</name>
<dbReference type="PANTHER" id="PTHR21266:SF29">
    <property type="entry name" value="PROTEIN TIC 55, CHLOROPLASTIC"/>
    <property type="match status" value="1"/>
</dbReference>
<dbReference type="PANTHER" id="PTHR21266">
    <property type="entry name" value="IRON-SULFUR DOMAIN CONTAINING PROTEIN"/>
    <property type="match status" value="1"/>
</dbReference>
<evidence type="ECO:0000313" key="13">
    <source>
        <dbReference type="Proteomes" id="UP001633002"/>
    </source>
</evidence>
<dbReference type="GO" id="GO:0051537">
    <property type="term" value="F:2 iron, 2 sulfur cluster binding"/>
    <property type="evidence" value="ECO:0007669"/>
    <property type="project" value="UniProtKB-KW"/>
</dbReference>
<proteinExistence type="predicted"/>
<evidence type="ECO:0000256" key="10">
    <source>
        <dbReference type="SAM" id="Phobius"/>
    </source>
</evidence>
<evidence type="ECO:0000256" key="6">
    <source>
        <dbReference type="ARBA" id="ARBA00022946"/>
    </source>
</evidence>
<feature type="region of interest" description="Disordered" evidence="9">
    <location>
        <begin position="46"/>
        <end position="65"/>
    </location>
</feature>
<dbReference type="InterPro" id="IPR050584">
    <property type="entry name" value="Cholesterol_7-desaturase"/>
</dbReference>
<dbReference type="AlphaFoldDB" id="A0ABD3I1C5"/>
<evidence type="ECO:0000256" key="3">
    <source>
        <dbReference type="ARBA" id="ARBA00022640"/>
    </source>
</evidence>
<accession>A0ABD3I1C5</accession>
<keyword evidence="8" id="KW-0411">Iron-sulfur</keyword>
<feature type="transmembrane region" description="Helical" evidence="10">
    <location>
        <begin position="500"/>
        <end position="520"/>
    </location>
</feature>
<keyword evidence="3" id="KW-0934">Plastid</keyword>
<dbReference type="SUPFAM" id="SSF55961">
    <property type="entry name" value="Bet v1-like"/>
    <property type="match status" value="1"/>
</dbReference>
<dbReference type="PROSITE" id="PS51296">
    <property type="entry name" value="RIESKE"/>
    <property type="match status" value="1"/>
</dbReference>
<dbReference type="SUPFAM" id="SSF50022">
    <property type="entry name" value="ISP domain"/>
    <property type="match status" value="1"/>
</dbReference>
<dbReference type="InterPro" id="IPR017941">
    <property type="entry name" value="Rieske_2Fe-2S"/>
</dbReference>
<protein>
    <recommendedName>
        <fullName evidence="11">Rieske domain-containing protein</fullName>
    </recommendedName>
</protein>
<dbReference type="GO" id="GO:0046872">
    <property type="term" value="F:metal ion binding"/>
    <property type="evidence" value="ECO:0007669"/>
    <property type="project" value="UniProtKB-KW"/>
</dbReference>
<evidence type="ECO:0000256" key="4">
    <source>
        <dbReference type="ARBA" id="ARBA00022714"/>
    </source>
</evidence>
<evidence type="ECO:0000256" key="1">
    <source>
        <dbReference type="ARBA" id="ARBA00004229"/>
    </source>
</evidence>